<evidence type="ECO:0000313" key="2">
    <source>
        <dbReference type="EMBL" id="EMD94603.1"/>
    </source>
</evidence>
<organism evidence="2 3">
    <name type="scientific">Cochliobolus heterostrophus (strain C5 / ATCC 48332 / race O)</name>
    <name type="common">Southern corn leaf blight fungus</name>
    <name type="synonym">Bipolaris maydis</name>
    <dbReference type="NCBI Taxonomy" id="701091"/>
    <lineage>
        <taxon>Eukaryota</taxon>
        <taxon>Fungi</taxon>
        <taxon>Dikarya</taxon>
        <taxon>Ascomycota</taxon>
        <taxon>Pezizomycotina</taxon>
        <taxon>Dothideomycetes</taxon>
        <taxon>Pleosporomycetidae</taxon>
        <taxon>Pleosporales</taxon>
        <taxon>Pleosporineae</taxon>
        <taxon>Pleosporaceae</taxon>
        <taxon>Bipolaris</taxon>
    </lineage>
</organism>
<protein>
    <recommendedName>
        <fullName evidence="4">MARVEL domain-containing protein</fullName>
    </recommendedName>
</protein>
<keyword evidence="1" id="KW-0812">Transmembrane</keyword>
<name>M2V3K0_COCH5</name>
<accession>M2V3K0</accession>
<keyword evidence="3" id="KW-1185">Reference proteome</keyword>
<evidence type="ECO:0008006" key="4">
    <source>
        <dbReference type="Google" id="ProtNLM"/>
    </source>
</evidence>
<keyword evidence="1" id="KW-0472">Membrane</keyword>
<dbReference type="HOGENOM" id="CLU_1786665_0_0_1"/>
<reference evidence="2 3" key="1">
    <citation type="journal article" date="2012" name="PLoS Pathog.">
        <title>Diverse lifestyles and strategies of plant pathogenesis encoded in the genomes of eighteen Dothideomycetes fungi.</title>
        <authorList>
            <person name="Ohm R.A."/>
            <person name="Feau N."/>
            <person name="Henrissat B."/>
            <person name="Schoch C.L."/>
            <person name="Horwitz B.A."/>
            <person name="Barry K.W."/>
            <person name="Condon B.J."/>
            <person name="Copeland A.C."/>
            <person name="Dhillon B."/>
            <person name="Glaser F."/>
            <person name="Hesse C.N."/>
            <person name="Kosti I."/>
            <person name="LaButti K."/>
            <person name="Lindquist E.A."/>
            <person name="Lucas S."/>
            <person name="Salamov A.A."/>
            <person name="Bradshaw R.E."/>
            <person name="Ciuffetti L."/>
            <person name="Hamelin R.C."/>
            <person name="Kema G.H.J."/>
            <person name="Lawrence C."/>
            <person name="Scott J.A."/>
            <person name="Spatafora J.W."/>
            <person name="Turgeon B.G."/>
            <person name="de Wit P.J.G.M."/>
            <person name="Zhong S."/>
            <person name="Goodwin S.B."/>
            <person name="Grigoriev I.V."/>
        </authorList>
    </citation>
    <scope>NUCLEOTIDE SEQUENCE [LARGE SCALE GENOMIC DNA]</scope>
    <source>
        <strain evidence="3">C5 / ATCC 48332 / race O</strain>
    </source>
</reference>
<gene>
    <name evidence="2" type="ORF">COCHEDRAFT_1092370</name>
</gene>
<keyword evidence="1" id="KW-1133">Transmembrane helix</keyword>
<proteinExistence type="predicted"/>
<dbReference type="EMBL" id="KB445571">
    <property type="protein sequence ID" value="EMD94603.1"/>
    <property type="molecule type" value="Genomic_DNA"/>
</dbReference>
<reference evidence="3" key="2">
    <citation type="journal article" date="2013" name="PLoS Genet.">
        <title>Comparative genome structure, secondary metabolite, and effector coding capacity across Cochliobolus pathogens.</title>
        <authorList>
            <person name="Condon B.J."/>
            <person name="Leng Y."/>
            <person name="Wu D."/>
            <person name="Bushley K.E."/>
            <person name="Ohm R.A."/>
            <person name="Otillar R."/>
            <person name="Martin J."/>
            <person name="Schackwitz W."/>
            <person name="Grimwood J."/>
            <person name="MohdZainudin N."/>
            <person name="Xue C."/>
            <person name="Wang R."/>
            <person name="Manning V.A."/>
            <person name="Dhillon B."/>
            <person name="Tu Z.J."/>
            <person name="Steffenson B.J."/>
            <person name="Salamov A."/>
            <person name="Sun H."/>
            <person name="Lowry S."/>
            <person name="LaButti K."/>
            <person name="Han J."/>
            <person name="Copeland A."/>
            <person name="Lindquist E."/>
            <person name="Barry K."/>
            <person name="Schmutz J."/>
            <person name="Baker S.E."/>
            <person name="Ciuffetti L.M."/>
            <person name="Grigoriev I.V."/>
            <person name="Zhong S."/>
            <person name="Turgeon B.G."/>
        </authorList>
    </citation>
    <scope>NUCLEOTIDE SEQUENCE [LARGE SCALE GENOMIC DNA]</scope>
    <source>
        <strain evidence="3">C5 / ATCC 48332 / race O</strain>
    </source>
</reference>
<dbReference type="OrthoDB" id="2117453at2759"/>
<dbReference type="AlphaFoldDB" id="M2V3K0"/>
<feature type="transmembrane region" description="Helical" evidence="1">
    <location>
        <begin position="62"/>
        <end position="83"/>
    </location>
</feature>
<evidence type="ECO:0000256" key="1">
    <source>
        <dbReference type="SAM" id="Phobius"/>
    </source>
</evidence>
<evidence type="ECO:0000313" key="3">
    <source>
        <dbReference type="Proteomes" id="UP000016936"/>
    </source>
</evidence>
<sequence length="145" mass="15523">MSAFAAILSLRLSQGIFTVLNIGLSSYCIDVTVGLVAACVSAMGIFCAPSTSKVMSTRGSNLYFAFAVDWVVSIFNLIALIYLGKFVTSSSFCQEKICTVAKLNTVLTGLNFSNWAATATYIGIQISKPWTKGTEPVPEMGKIQL</sequence>
<dbReference type="Proteomes" id="UP000016936">
    <property type="component" value="Unassembled WGS sequence"/>
</dbReference>
<feature type="transmembrane region" description="Helical" evidence="1">
    <location>
        <begin position="31"/>
        <end position="50"/>
    </location>
</feature>
<dbReference type="OMA" id="FSNWAAT"/>